<comment type="caution">
    <text evidence="10">The sequence shown here is derived from an EMBL/GenBank/DDBJ whole genome shotgun (WGS) entry which is preliminary data.</text>
</comment>
<protein>
    <recommendedName>
        <fullName evidence="2">histidine kinase</fullName>
        <ecNumber evidence="2">2.7.13.3</ecNumber>
    </recommendedName>
</protein>
<dbReference type="CDD" id="cd16917">
    <property type="entry name" value="HATPase_UhpB-NarQ-NarX-like"/>
    <property type="match status" value="1"/>
</dbReference>
<dbReference type="Pfam" id="PF02518">
    <property type="entry name" value="HATPase_c"/>
    <property type="match status" value="1"/>
</dbReference>
<keyword evidence="3" id="KW-0597">Phosphoprotein</keyword>
<evidence type="ECO:0000256" key="2">
    <source>
        <dbReference type="ARBA" id="ARBA00012438"/>
    </source>
</evidence>
<dbReference type="Pfam" id="PF07730">
    <property type="entry name" value="HisKA_3"/>
    <property type="match status" value="1"/>
</dbReference>
<evidence type="ECO:0000256" key="5">
    <source>
        <dbReference type="ARBA" id="ARBA00022741"/>
    </source>
</evidence>
<dbReference type="AlphaFoldDB" id="A0A1T2L4T4"/>
<reference evidence="10 11" key="1">
    <citation type="submission" date="2016-11" db="EMBL/GenBank/DDBJ databases">
        <title>Mixed transmission modes and dynamic genome evolution in an obligate animal-bacterial symbiosis.</title>
        <authorList>
            <person name="Russell S.L."/>
            <person name="Corbett-Detig R.B."/>
            <person name="Cavanaugh C.M."/>
        </authorList>
    </citation>
    <scope>NUCLEOTIDE SEQUENCE [LARGE SCALE GENOMIC DNA]</scope>
    <source>
        <strain evidence="10">Sp-SM6</strain>
    </source>
</reference>
<dbReference type="Gene3D" id="1.20.5.1930">
    <property type="match status" value="1"/>
</dbReference>
<dbReference type="EMBL" id="MPRK01000099">
    <property type="protein sequence ID" value="OOZ40117.1"/>
    <property type="molecule type" value="Genomic_DNA"/>
</dbReference>
<dbReference type="InterPro" id="IPR005467">
    <property type="entry name" value="His_kinase_dom"/>
</dbReference>
<dbReference type="GO" id="GO:0000155">
    <property type="term" value="F:phosphorelay sensor kinase activity"/>
    <property type="evidence" value="ECO:0007669"/>
    <property type="project" value="InterPro"/>
</dbReference>
<keyword evidence="11" id="KW-1185">Reference proteome</keyword>
<organism evidence="10 11">
    <name type="scientific">Solemya elarraichensis gill symbiont</name>
    <dbReference type="NCBI Taxonomy" id="1918949"/>
    <lineage>
        <taxon>Bacteria</taxon>
        <taxon>Pseudomonadati</taxon>
        <taxon>Pseudomonadota</taxon>
        <taxon>Gammaproteobacteria</taxon>
        <taxon>sulfur-oxidizing symbionts</taxon>
    </lineage>
</organism>
<dbReference type="InterPro" id="IPR003594">
    <property type="entry name" value="HATPase_dom"/>
</dbReference>
<name>A0A1T2L4T4_9GAMM</name>
<evidence type="ECO:0000256" key="1">
    <source>
        <dbReference type="ARBA" id="ARBA00000085"/>
    </source>
</evidence>
<comment type="catalytic activity">
    <reaction evidence="1">
        <text>ATP + protein L-histidine = ADP + protein N-phospho-L-histidine.</text>
        <dbReference type="EC" id="2.7.13.3"/>
    </reaction>
</comment>
<dbReference type="PROSITE" id="PS50109">
    <property type="entry name" value="HIS_KIN"/>
    <property type="match status" value="1"/>
</dbReference>
<keyword evidence="6" id="KW-0418">Kinase</keyword>
<keyword evidence="7" id="KW-0067">ATP-binding</keyword>
<evidence type="ECO:0000256" key="3">
    <source>
        <dbReference type="ARBA" id="ARBA00022553"/>
    </source>
</evidence>
<dbReference type="Proteomes" id="UP000190198">
    <property type="component" value="Unassembled WGS sequence"/>
</dbReference>
<evidence type="ECO:0000259" key="9">
    <source>
        <dbReference type="PROSITE" id="PS50109"/>
    </source>
</evidence>
<dbReference type="Gene3D" id="3.30.565.10">
    <property type="entry name" value="Histidine kinase-like ATPase, C-terminal domain"/>
    <property type="match status" value="1"/>
</dbReference>
<gene>
    <name evidence="10" type="ORF">BOW52_06350</name>
</gene>
<dbReference type="InterPro" id="IPR050482">
    <property type="entry name" value="Sensor_HK_TwoCompSys"/>
</dbReference>
<dbReference type="SUPFAM" id="SSF55874">
    <property type="entry name" value="ATPase domain of HSP90 chaperone/DNA topoisomerase II/histidine kinase"/>
    <property type="match status" value="1"/>
</dbReference>
<sequence length="227" mass="25316">MAHHIALAIQREQQLSQNRKLALMEERSVIARELHDSLAQTLSYLKIQVSLLRKALPQAGNEKSIEVLERLHSGLNSAYGELRELLTTFRLRLGEGGFEAALEQTVEDFRKRGETSLILENRIGYCQLNANAEINLVQIIREALSNVVRHSDANEAFVSIDCDREGRVTLLIEDDGVGMPSVEQLEHHHGLAIMRERARGLGGILHIGRSSLGGTAVKLNFYAMSTQ</sequence>
<dbReference type="InterPro" id="IPR036890">
    <property type="entry name" value="HATPase_C_sf"/>
</dbReference>
<dbReference type="EC" id="2.7.13.3" evidence="2"/>
<evidence type="ECO:0000256" key="6">
    <source>
        <dbReference type="ARBA" id="ARBA00022777"/>
    </source>
</evidence>
<evidence type="ECO:0000313" key="11">
    <source>
        <dbReference type="Proteomes" id="UP000190198"/>
    </source>
</evidence>
<keyword evidence="8" id="KW-0902">Two-component regulatory system</keyword>
<evidence type="ECO:0000313" key="10">
    <source>
        <dbReference type="EMBL" id="OOZ40117.1"/>
    </source>
</evidence>
<dbReference type="InterPro" id="IPR011712">
    <property type="entry name" value="Sig_transdc_His_kin_sub3_dim/P"/>
</dbReference>
<dbReference type="GO" id="GO:0005524">
    <property type="term" value="F:ATP binding"/>
    <property type="evidence" value="ECO:0007669"/>
    <property type="project" value="UniProtKB-KW"/>
</dbReference>
<dbReference type="SMART" id="SM00387">
    <property type="entry name" value="HATPase_c"/>
    <property type="match status" value="1"/>
</dbReference>
<keyword evidence="4" id="KW-0808">Transferase</keyword>
<evidence type="ECO:0000256" key="7">
    <source>
        <dbReference type="ARBA" id="ARBA00022840"/>
    </source>
</evidence>
<dbReference type="PANTHER" id="PTHR24421">
    <property type="entry name" value="NITRATE/NITRITE SENSOR PROTEIN NARX-RELATED"/>
    <property type="match status" value="1"/>
</dbReference>
<accession>A0A1T2L4T4</accession>
<feature type="domain" description="Histidine kinase" evidence="9">
    <location>
        <begin position="29"/>
        <end position="225"/>
    </location>
</feature>
<dbReference type="GO" id="GO:0016020">
    <property type="term" value="C:membrane"/>
    <property type="evidence" value="ECO:0007669"/>
    <property type="project" value="InterPro"/>
</dbReference>
<evidence type="ECO:0000256" key="4">
    <source>
        <dbReference type="ARBA" id="ARBA00022679"/>
    </source>
</evidence>
<dbReference type="GO" id="GO:0046983">
    <property type="term" value="F:protein dimerization activity"/>
    <property type="evidence" value="ECO:0007669"/>
    <property type="project" value="InterPro"/>
</dbReference>
<proteinExistence type="predicted"/>
<dbReference type="PANTHER" id="PTHR24421:SF10">
    <property type="entry name" value="NITRATE_NITRITE SENSOR PROTEIN NARQ"/>
    <property type="match status" value="1"/>
</dbReference>
<keyword evidence="5" id="KW-0547">Nucleotide-binding</keyword>
<evidence type="ECO:0000256" key="8">
    <source>
        <dbReference type="ARBA" id="ARBA00023012"/>
    </source>
</evidence>